<evidence type="ECO:0000256" key="7">
    <source>
        <dbReference type="SAM" id="MobiDB-lite"/>
    </source>
</evidence>
<comment type="similarity">
    <text evidence="1">Belongs to the plasmodium circumsporozoite protein family.</text>
</comment>
<evidence type="ECO:0000313" key="8">
    <source>
        <dbReference type="EMBL" id="KAK7254278.1"/>
    </source>
</evidence>
<evidence type="ECO:0000256" key="2">
    <source>
        <dbReference type="ARBA" id="ARBA00021911"/>
    </source>
</evidence>
<accession>A0ABR1GEG1</accession>
<sequence>MNSEAQKEWEDLDDENVGFKSVAGGDAPWFLRSTPYYEPNGNYDADCWLTAAYHDGWEDGVGFSIDDQSCGICSASYLCSSNLQGDPPTAAPTVTPAPTTPEPSVAPTISPAPTTAAPSRAPVCEEEGEFDYADGTVHCLAVNDKLYDLFPVNKGERTCGVDDVDDCPDGMSLWVPRDYEHAAAVYDAFGQQYTRIAGIYRDEDGCGGCRDHSLNSYDQALYEGEAPGNLGFTSILPGNGKWFLRQVFNGRGWNQPDGNYHARCWLNIYGFDEGAGLRFDDQGCVCQTRYLCSSNQITKGWSTYAPTSTPEDPTMTPSMLAPTMPPMGMKTREPTMSEEMFEPTMMPVAKTLEPTMVEMSEPTAGPTMAPVAKTADPTTKPTMPPTTKKTAKPTAKPTASPTEKPTSAPVTKPTAEPTEKPTSAPVTPAPSVAKTADPTTKPTMAKTAKPTAKPTAEPTEKPTSAPVTPAPSAAEPCEDSTSWIQGTKADRTCAWIGTNAAERCTKKSADKVPASVACRAACGSCGESDSFPSLPAPDCVDSKTWRGAKKKKANPKETCKWVAEKAEKRCKRKDVDKVKAKVACPVACGTCD</sequence>
<dbReference type="EMBL" id="JBBJCI010000031">
    <property type="protein sequence ID" value="KAK7254278.1"/>
    <property type="molecule type" value="Genomic_DNA"/>
</dbReference>
<feature type="region of interest" description="Disordered" evidence="7">
    <location>
        <begin position="88"/>
        <end position="119"/>
    </location>
</feature>
<protein>
    <recommendedName>
        <fullName evidence="2">Circumsporozoite protein</fullName>
    </recommendedName>
</protein>
<dbReference type="PANTHER" id="PTHR44826:SF3">
    <property type="entry name" value="SPORE COAT PROTEIN SP85"/>
    <property type="match status" value="1"/>
</dbReference>
<name>A0ABR1GEG1_AURAN</name>
<comment type="function">
    <text evidence="5">In the vertebrate host, binds to highly sulfated heparan sulfate proteoglycans (HSPGs) on the surface of host hepatocytes and is required for sporozoite invasion of the host hepatocytes.</text>
</comment>
<evidence type="ECO:0000313" key="9">
    <source>
        <dbReference type="Proteomes" id="UP001363151"/>
    </source>
</evidence>
<reference evidence="8 9" key="1">
    <citation type="submission" date="2024-03" db="EMBL/GenBank/DDBJ databases">
        <title>Aureococcus anophagefferens CCMP1851 and Kratosvirus quantuckense: Draft genome of a second virus-susceptible host strain in the model system.</title>
        <authorList>
            <person name="Chase E."/>
            <person name="Truchon A.R."/>
            <person name="Schepens W."/>
            <person name="Wilhelm S.W."/>
        </authorList>
    </citation>
    <scope>NUCLEOTIDE SEQUENCE [LARGE SCALE GENOMIC DNA]</scope>
    <source>
        <strain evidence="8 9">CCMP1851</strain>
    </source>
</reference>
<feature type="region of interest" description="Disordered" evidence="7">
    <location>
        <begin position="303"/>
        <end position="325"/>
    </location>
</feature>
<evidence type="ECO:0000256" key="3">
    <source>
        <dbReference type="ARBA" id="ARBA00022522"/>
    </source>
</evidence>
<dbReference type="InterPro" id="IPR051860">
    <property type="entry name" value="Plasmodium_CSP_Invasion"/>
</dbReference>
<feature type="compositionally biased region" description="Low complexity" evidence="7">
    <location>
        <begin position="433"/>
        <end position="474"/>
    </location>
</feature>
<evidence type="ECO:0000256" key="4">
    <source>
        <dbReference type="ARBA" id="ARBA00022737"/>
    </source>
</evidence>
<comment type="caution">
    <text evidence="8">The sequence shown here is derived from an EMBL/GenBank/DDBJ whole genome shotgun (WGS) entry which is preliminary data.</text>
</comment>
<feature type="region of interest" description="Disordered" evidence="7">
    <location>
        <begin position="360"/>
        <end position="483"/>
    </location>
</feature>
<dbReference type="Proteomes" id="UP001363151">
    <property type="component" value="Unassembled WGS sequence"/>
</dbReference>
<dbReference type="PANTHER" id="PTHR44826">
    <property type="entry name" value="SPORE COAT PROTEIN SP85"/>
    <property type="match status" value="1"/>
</dbReference>
<keyword evidence="3" id="KW-0748">Sporozoite</keyword>
<keyword evidence="9" id="KW-1185">Reference proteome</keyword>
<evidence type="ECO:0000256" key="5">
    <source>
        <dbReference type="ARBA" id="ARBA00033726"/>
    </source>
</evidence>
<feature type="compositionally biased region" description="Polar residues" evidence="7">
    <location>
        <begin position="303"/>
        <end position="317"/>
    </location>
</feature>
<evidence type="ECO:0000256" key="6">
    <source>
        <dbReference type="ARBA" id="ARBA00045806"/>
    </source>
</evidence>
<organism evidence="8 9">
    <name type="scientific">Aureococcus anophagefferens</name>
    <name type="common">Harmful bloom alga</name>
    <dbReference type="NCBI Taxonomy" id="44056"/>
    <lineage>
        <taxon>Eukaryota</taxon>
        <taxon>Sar</taxon>
        <taxon>Stramenopiles</taxon>
        <taxon>Ochrophyta</taxon>
        <taxon>Pelagophyceae</taxon>
        <taxon>Pelagomonadales</taxon>
        <taxon>Pelagomonadaceae</taxon>
        <taxon>Aureococcus</taxon>
    </lineage>
</organism>
<feature type="compositionally biased region" description="Low complexity" evidence="7">
    <location>
        <begin position="369"/>
        <end position="422"/>
    </location>
</feature>
<proteinExistence type="inferred from homology"/>
<comment type="function">
    <text evidence="6">Essential sporozoite protein. In the mosquito vector, required for sporozoite development in the oocyst, migration through the vector hemolymph and entry into the vector salivary glands. In the vertebrate host, required for sporozoite migration through the host dermis and infection of host hepatocytes. Binds to highly sulfated heparan sulfate proteoglycans (HSPGs) on the surface of host hepatocytes.</text>
</comment>
<evidence type="ECO:0000256" key="1">
    <source>
        <dbReference type="ARBA" id="ARBA00006241"/>
    </source>
</evidence>
<gene>
    <name evidence="8" type="ORF">SO694_00009249</name>
</gene>
<keyword evidence="4" id="KW-0677">Repeat</keyword>